<evidence type="ECO:0000313" key="2">
    <source>
        <dbReference type="Proteomes" id="UP001589797"/>
    </source>
</evidence>
<sequence>MRPNWSIDLSKEDSQYESKPEDEIDWAVVEIHQTEVKRQQGEERV</sequence>
<keyword evidence="2" id="KW-1185">Reference proteome</keyword>
<proteinExistence type="predicted"/>
<gene>
    <name evidence="1" type="ORF">ACFFIP_18080</name>
</gene>
<comment type="caution">
    <text evidence="1">The sequence shown here is derived from an EMBL/GenBank/DDBJ whole genome shotgun (WGS) entry which is preliminary data.</text>
</comment>
<organism evidence="1 2">
    <name type="scientific">Fontibacter flavus</name>
    <dbReference type="NCBI Taxonomy" id="654838"/>
    <lineage>
        <taxon>Bacteria</taxon>
        <taxon>Pseudomonadati</taxon>
        <taxon>Bacteroidota</taxon>
        <taxon>Cytophagia</taxon>
        <taxon>Cytophagales</taxon>
        <taxon>Cyclobacteriaceae</taxon>
        <taxon>Fontibacter</taxon>
    </lineage>
</organism>
<dbReference type="Proteomes" id="UP001589797">
    <property type="component" value="Unassembled WGS sequence"/>
</dbReference>
<name>A0ABV6FZC6_9BACT</name>
<protein>
    <submittedName>
        <fullName evidence="1">Uncharacterized protein</fullName>
    </submittedName>
</protein>
<dbReference type="EMBL" id="JBHLWI010000079">
    <property type="protein sequence ID" value="MFC0264600.1"/>
    <property type="molecule type" value="Genomic_DNA"/>
</dbReference>
<accession>A0ABV6FZC6</accession>
<evidence type="ECO:0000313" key="1">
    <source>
        <dbReference type="EMBL" id="MFC0264600.1"/>
    </source>
</evidence>
<reference evidence="1 2" key="1">
    <citation type="submission" date="2024-09" db="EMBL/GenBank/DDBJ databases">
        <authorList>
            <person name="Sun Q."/>
            <person name="Mori K."/>
        </authorList>
    </citation>
    <scope>NUCLEOTIDE SEQUENCE [LARGE SCALE GENOMIC DNA]</scope>
    <source>
        <strain evidence="1 2">CCM 7650</strain>
    </source>
</reference>
<dbReference type="RefSeq" id="WP_382389168.1">
    <property type="nucleotide sequence ID" value="NZ_JBHLWI010000079.1"/>
</dbReference>